<evidence type="ECO:0000313" key="1">
    <source>
        <dbReference type="EMBL" id="CAB4205045.1"/>
    </source>
</evidence>
<proteinExistence type="predicted"/>
<dbReference type="EMBL" id="LR797354">
    <property type="protein sequence ID" value="CAB4205045.1"/>
    <property type="molecule type" value="Genomic_DNA"/>
</dbReference>
<protein>
    <submittedName>
        <fullName evidence="1">Uncharacterized protein</fullName>
    </submittedName>
</protein>
<sequence>MKITLTLSEQQQCHVVAMKRIYEIDATPDWKSRYDHSCNFHDMIAQQAEAIGAEMAVANYFNFVNFDPSKSLFKETADVGANLEVRWTKYENGQLIVYPNDRASDIAILVTGKSPTYVIAGWIPISVARKPKYKHRSQETWWVTQINLQPIENLVRSNYAKALG</sequence>
<name>A0A6J5S863_9CAUD</name>
<gene>
    <name evidence="1" type="ORF">UFOVP1406_18</name>
</gene>
<reference evidence="1" key="1">
    <citation type="submission" date="2020-05" db="EMBL/GenBank/DDBJ databases">
        <authorList>
            <person name="Chiriac C."/>
            <person name="Salcher M."/>
            <person name="Ghai R."/>
            <person name="Kavagutti S V."/>
        </authorList>
    </citation>
    <scope>NUCLEOTIDE SEQUENCE</scope>
</reference>
<accession>A0A6J5S863</accession>
<organism evidence="1">
    <name type="scientific">uncultured Caudovirales phage</name>
    <dbReference type="NCBI Taxonomy" id="2100421"/>
    <lineage>
        <taxon>Viruses</taxon>
        <taxon>Duplodnaviria</taxon>
        <taxon>Heunggongvirae</taxon>
        <taxon>Uroviricota</taxon>
        <taxon>Caudoviricetes</taxon>
        <taxon>Peduoviridae</taxon>
        <taxon>Maltschvirus</taxon>
        <taxon>Maltschvirus maltsch</taxon>
    </lineage>
</organism>